<gene>
    <name evidence="1" type="ORF">ABM34_08130</name>
</gene>
<name>A0A0H4QLC7_9LACO</name>
<evidence type="ECO:0000313" key="2">
    <source>
        <dbReference type="Proteomes" id="UP000036106"/>
    </source>
</evidence>
<dbReference type="OrthoDB" id="2300211at2"/>
<sequence length="123" mass="13996">MSKGEDLVNSILIRKKISFVREKIFKDLKSPNDSSFLPVDFALDIGGSQAIVEYNGSQHYAPINKTPEAMDAWNRVSKNGQARILYCKQYNVPLLVIHYGDFERVEEILEKFILDVKDSKTGT</sequence>
<dbReference type="Gene3D" id="3.40.960.10">
    <property type="entry name" value="VSR Endonuclease"/>
    <property type="match status" value="1"/>
</dbReference>
<dbReference type="PATRIC" id="fig|1007676.4.peg.1641"/>
<proteinExistence type="predicted"/>
<evidence type="ECO:0000313" key="1">
    <source>
        <dbReference type="EMBL" id="AKP67498.1"/>
    </source>
</evidence>
<dbReference type="Proteomes" id="UP000036106">
    <property type="component" value="Chromosome"/>
</dbReference>
<dbReference type="EMBL" id="CP012034">
    <property type="protein sequence ID" value="AKP67498.1"/>
    <property type="molecule type" value="Genomic_DNA"/>
</dbReference>
<keyword evidence="2" id="KW-1185">Reference proteome</keyword>
<dbReference type="KEGG" id="lgn:ABM34_08130"/>
<accession>A0A0H4QLC7</accession>
<protein>
    <recommendedName>
        <fullName evidence="3">DUF559 domain-containing protein</fullName>
    </recommendedName>
</protein>
<dbReference type="STRING" id="1007676.ABM34_08130"/>
<dbReference type="RefSeq" id="WP_048704858.1">
    <property type="nucleotide sequence ID" value="NZ_CP012034.1"/>
</dbReference>
<evidence type="ECO:0008006" key="3">
    <source>
        <dbReference type="Google" id="ProtNLM"/>
    </source>
</evidence>
<dbReference type="AlphaFoldDB" id="A0A0H4QLC7"/>
<organism evidence="1 2">
    <name type="scientific">Companilactobacillus ginsenosidimutans</name>
    <dbReference type="NCBI Taxonomy" id="1007676"/>
    <lineage>
        <taxon>Bacteria</taxon>
        <taxon>Bacillati</taxon>
        <taxon>Bacillota</taxon>
        <taxon>Bacilli</taxon>
        <taxon>Lactobacillales</taxon>
        <taxon>Lactobacillaceae</taxon>
        <taxon>Companilactobacillus</taxon>
    </lineage>
</organism>
<reference evidence="2" key="1">
    <citation type="submission" date="2015-07" db="EMBL/GenBank/DDBJ databases">
        <title>Lactobacillus ginsenosidimutans/EMML 3141/ whole genome sequencing.</title>
        <authorList>
            <person name="Kim M.K."/>
            <person name="Im W.-T."/>
            <person name="Srinivasan S."/>
            <person name="Lee J.-J."/>
        </authorList>
    </citation>
    <scope>NUCLEOTIDE SEQUENCE [LARGE SCALE GENOMIC DNA]</scope>
    <source>
        <strain evidence="2">EMML 3041</strain>
    </source>
</reference>